<organism evidence="1 2">
    <name type="scientific">Pangasianodon gigas</name>
    <name type="common">Mekong giant catfish</name>
    <name type="synonym">Pangasius gigas</name>
    <dbReference type="NCBI Taxonomy" id="30993"/>
    <lineage>
        <taxon>Eukaryota</taxon>
        <taxon>Metazoa</taxon>
        <taxon>Chordata</taxon>
        <taxon>Craniata</taxon>
        <taxon>Vertebrata</taxon>
        <taxon>Euteleostomi</taxon>
        <taxon>Actinopterygii</taxon>
        <taxon>Neopterygii</taxon>
        <taxon>Teleostei</taxon>
        <taxon>Ostariophysi</taxon>
        <taxon>Siluriformes</taxon>
        <taxon>Pangasiidae</taxon>
        <taxon>Pangasianodon</taxon>
    </lineage>
</organism>
<dbReference type="Proteomes" id="UP000829447">
    <property type="component" value="Linkage Group LG3"/>
</dbReference>
<keyword evidence="2" id="KW-1185">Reference proteome</keyword>
<evidence type="ECO:0000313" key="2">
    <source>
        <dbReference type="Proteomes" id="UP000829447"/>
    </source>
</evidence>
<evidence type="ECO:0000313" key="1">
    <source>
        <dbReference type="EMBL" id="MCI4376020.1"/>
    </source>
</evidence>
<name>A0ACC5WCE4_PANGG</name>
<gene>
    <name evidence="1" type="ORF">PGIGA_G00183240</name>
</gene>
<sequence>MDVKERRPYCSLRESRREKERRYTHSSGGESDECRVPTQKSYSSSETLKAFEQDSQRLLYSGRAKEREPRDTDEYGRPGQNFTLRQLGICDPATRRGLAFCSEMGLPHRGYSVGTGSDLDADNEAVMSPDRAMRLWGGGVKSARSSCLSSRSNSALTLTDTEHDNKSDSDNVLLDSGL</sequence>
<reference evidence="1 2" key="1">
    <citation type="journal article" date="2022" name="bioRxiv">
        <title>An ancient truncated duplication of the anti-Mullerian hormone receptor type 2 gene is a potential conserved master sex determinant in the Pangasiidae catfish family.</title>
        <authorList>
            <person name="Wen M."/>
            <person name="Pan Q."/>
            <person name="Jouanno E."/>
            <person name="Montfort J."/>
            <person name="Zahm M."/>
            <person name="Cabau C."/>
            <person name="Klopp C."/>
            <person name="Iampietro C."/>
            <person name="Roques C."/>
            <person name="Bouchez O."/>
            <person name="Castinel A."/>
            <person name="Donnadieu C."/>
            <person name="Parrinello H."/>
            <person name="Poncet C."/>
            <person name="Belmonte E."/>
            <person name="Gautier V."/>
            <person name="Avarre J.-C."/>
            <person name="Dugue R."/>
            <person name="Gustiano R."/>
            <person name="Ha T.T.T."/>
            <person name="Campet M."/>
            <person name="Sriphairoj K."/>
            <person name="Ribolli J."/>
            <person name="de Almeida F.L."/>
            <person name="Desvignes T."/>
            <person name="Postlethwait J.H."/>
            <person name="Bucao C.F."/>
            <person name="Robinson-Rechavi M."/>
            <person name="Bobe J."/>
            <person name="Herpin A."/>
            <person name="Guiguen Y."/>
        </authorList>
    </citation>
    <scope>NUCLEOTIDE SEQUENCE [LARGE SCALE GENOMIC DNA]</scope>
    <source>
        <strain evidence="1">YG-Dec2019</strain>
    </source>
</reference>
<dbReference type="EMBL" id="CM040456">
    <property type="protein sequence ID" value="MCI4376020.1"/>
    <property type="molecule type" value="Genomic_DNA"/>
</dbReference>
<proteinExistence type="predicted"/>
<protein>
    <submittedName>
        <fullName evidence="1">Uncharacterized protein</fullName>
    </submittedName>
</protein>
<comment type="caution">
    <text evidence="1">The sequence shown here is derived from an EMBL/GenBank/DDBJ whole genome shotgun (WGS) entry which is preliminary data.</text>
</comment>
<accession>A0ACC5WCE4</accession>